<dbReference type="PROSITE" id="PS51318">
    <property type="entry name" value="TAT"/>
    <property type="match status" value="1"/>
</dbReference>
<evidence type="ECO:0000256" key="3">
    <source>
        <dbReference type="ARBA" id="ARBA00022801"/>
    </source>
</evidence>
<dbReference type="GO" id="GO:0016042">
    <property type="term" value="P:lipid catabolic process"/>
    <property type="evidence" value="ECO:0007669"/>
    <property type="project" value="InterPro"/>
</dbReference>
<feature type="domain" description="Bacterial phospholipase C C-terminal" evidence="4">
    <location>
        <begin position="744"/>
        <end position="832"/>
    </location>
</feature>
<keyword evidence="3" id="KW-0378">Hydrolase</keyword>
<accession>A0A1M6LEK8</accession>
<dbReference type="EC" id="3.1.4.3" evidence="2"/>
<dbReference type="NCBIfam" id="TIGR03396">
    <property type="entry name" value="PC_PLC"/>
    <property type="match status" value="1"/>
</dbReference>
<dbReference type="Pfam" id="PF05506">
    <property type="entry name" value="PLipase_C_C"/>
    <property type="match status" value="2"/>
</dbReference>
<protein>
    <recommendedName>
        <fullName evidence="2">phospholipase C</fullName>
        <ecNumber evidence="2">3.1.4.3</ecNumber>
    </recommendedName>
</protein>
<dbReference type="AlphaFoldDB" id="A0A1M6LEK8"/>
<dbReference type="Pfam" id="PF04185">
    <property type="entry name" value="Phosphoesterase"/>
    <property type="match status" value="2"/>
</dbReference>
<keyword evidence="6" id="KW-1185">Reference proteome</keyword>
<evidence type="ECO:0000313" key="6">
    <source>
        <dbReference type="Proteomes" id="UP000184231"/>
    </source>
</evidence>
<dbReference type="InterPro" id="IPR019546">
    <property type="entry name" value="TAT_signal_bac_arc"/>
</dbReference>
<dbReference type="OrthoDB" id="980947at2"/>
<dbReference type="Proteomes" id="UP000184231">
    <property type="component" value="Unassembled WGS sequence"/>
</dbReference>
<dbReference type="RefSeq" id="WP_072765620.1">
    <property type="nucleotide sequence ID" value="NZ_FQYX01000031.1"/>
</dbReference>
<evidence type="ECO:0000256" key="2">
    <source>
        <dbReference type="ARBA" id="ARBA00012018"/>
    </source>
</evidence>
<proteinExistence type="inferred from homology"/>
<dbReference type="InterPro" id="IPR007312">
    <property type="entry name" value="Phosphoesterase"/>
</dbReference>
<dbReference type="InterPro" id="IPR017850">
    <property type="entry name" value="Alkaline_phosphatase_core_sf"/>
</dbReference>
<organism evidence="5 6">
    <name type="scientific">Arenibacter nanhaiticus</name>
    <dbReference type="NCBI Taxonomy" id="558155"/>
    <lineage>
        <taxon>Bacteria</taxon>
        <taxon>Pseudomonadati</taxon>
        <taxon>Bacteroidota</taxon>
        <taxon>Flavobacteriia</taxon>
        <taxon>Flavobacteriales</taxon>
        <taxon>Flavobacteriaceae</taxon>
        <taxon>Arenibacter</taxon>
    </lineage>
</organism>
<dbReference type="GO" id="GO:0034480">
    <property type="term" value="F:phosphatidylcholine phospholipase C activity"/>
    <property type="evidence" value="ECO:0007669"/>
    <property type="project" value="UniProtKB-EC"/>
</dbReference>
<dbReference type="Gene3D" id="3.40.720.10">
    <property type="entry name" value="Alkaline Phosphatase, subunit A"/>
    <property type="match status" value="2"/>
</dbReference>
<dbReference type="InterPro" id="IPR006311">
    <property type="entry name" value="TAT_signal"/>
</dbReference>
<name>A0A1M6LEK8_9FLAO</name>
<reference evidence="5 6" key="1">
    <citation type="submission" date="2016-11" db="EMBL/GenBank/DDBJ databases">
        <authorList>
            <person name="Jaros S."/>
            <person name="Januszkiewicz K."/>
            <person name="Wedrychowicz H."/>
        </authorList>
    </citation>
    <scope>NUCLEOTIDE SEQUENCE [LARGE SCALE GENOMIC DNA]</scope>
    <source>
        <strain evidence="5 6">CGMCC 1.8863</strain>
    </source>
</reference>
<evidence type="ECO:0000259" key="4">
    <source>
        <dbReference type="Pfam" id="PF05506"/>
    </source>
</evidence>
<comment type="similarity">
    <text evidence="1">Belongs to the bacterial phospholipase C family.</text>
</comment>
<dbReference type="PANTHER" id="PTHR31956">
    <property type="entry name" value="NON-SPECIFIC PHOSPHOLIPASE C4-RELATED"/>
    <property type="match status" value="1"/>
</dbReference>
<evidence type="ECO:0000256" key="1">
    <source>
        <dbReference type="ARBA" id="ARBA00009717"/>
    </source>
</evidence>
<dbReference type="NCBIfam" id="TIGR01409">
    <property type="entry name" value="TAT_signal_seq"/>
    <property type="match status" value="1"/>
</dbReference>
<feature type="domain" description="Bacterial phospholipase C C-terminal" evidence="4">
    <location>
        <begin position="633"/>
        <end position="737"/>
    </location>
</feature>
<gene>
    <name evidence="5" type="ORF">SAMN04487911_13111</name>
</gene>
<dbReference type="InterPro" id="IPR017767">
    <property type="entry name" value="PC-PLC"/>
</dbReference>
<dbReference type="STRING" id="558155.SAMN04487911_13111"/>
<evidence type="ECO:0000313" key="5">
    <source>
        <dbReference type="EMBL" id="SHJ69650.1"/>
    </source>
</evidence>
<dbReference type="EMBL" id="FQYX01000031">
    <property type="protein sequence ID" value="SHJ69650.1"/>
    <property type="molecule type" value="Genomic_DNA"/>
</dbReference>
<sequence length="850" mass="97959">MDNRRDFLKKAGLLGGGFGLMTTLPPSIQRALSIDPPKGSTFHDAEHIVFLMQENRSFDHCFGSLQGVRGFNDPRAISLPNKIPVWLQSNKTGDTYVPFRLHIKDTKATWMGDLPHSWENQVDARNHGKYDQWLEAKRPWNKEYAHIPLTMGYYTREDIPFYYSLADSFTVFDQHFCSSLTGTTSNRLFFWSGKLRDSPSSPPLVRNSEVSYNKEVHWKTFPERLEEHGIPWKVYQNEISLKTELSGEDESLLANFTDNNLEWFSQFNVRYSEGHRKYLEQRKKVLPEEILALEQQLSQEPNDSDSETKKVLVKKRRELLKTKETLQRWSMENFDKLSDYEKNLHQRAFTTNSKDPNYHQTETISYTENGEERSVKIPKGDILHQFREDVNKDQLPTVSWLVAPQKFSDHPSAPWYGAWYVSEVLDILTKNPEIWKKTIFILTYDENDGYFDHVPPFVAPRPDQKSAVSKGIDTAEEYVALEEELDKKGLSPKNARESPVGLGYRVPMVIASPWSKGGWVNSEVCDISSTLMFMEEFLSKKTGKHIKETNISDWRRTVCGNLTSSFRTFDGEGTKLPEFIERNEIMKTVYNASFKDLPSNFKALTADEIQEAVQNPRTRFMPRQEPGIRDSSPLSYELYVDGRLTGDRKYVEISFTAADKFFGNAALGAPFNVYAPGNYLQKNKEGEMQFEAVQTWSQAVRAGDSISSQWPLEHFEDKRYHLRVYGPNGFYRELKGDQQDPEIAIELQYQRNRGFIKKPNGNIEIQVTNSESNRSLRLKMIGNAYNTPGQDVTIVAGETKSIIVETKNSYGWYDFTLQVEGDKEFERRYAGRVETGRPSKSDPLMGEVNV</sequence>
<dbReference type="InterPro" id="IPR008475">
    <property type="entry name" value="PLipase_C_C"/>
</dbReference>
<dbReference type="PANTHER" id="PTHR31956:SF1">
    <property type="entry name" value="NON-SPECIFIC PHOSPHOLIPASE C1"/>
    <property type="match status" value="1"/>
</dbReference>